<gene>
    <name evidence="2" type="ORF">L2672_08740</name>
</gene>
<evidence type="ECO:0000313" key="2">
    <source>
        <dbReference type="EMBL" id="MCL1142775.1"/>
    </source>
</evidence>
<accession>A0A9X2CLN7</accession>
<dbReference type="InterPro" id="IPR050767">
    <property type="entry name" value="Sel1_AlgK"/>
</dbReference>
<dbReference type="PANTHER" id="PTHR11102">
    <property type="entry name" value="SEL-1-LIKE PROTEIN"/>
    <property type="match status" value="1"/>
</dbReference>
<protein>
    <submittedName>
        <fullName evidence="2">DUF4145 domain-containing protein</fullName>
    </submittedName>
</protein>
<proteinExistence type="predicted"/>
<dbReference type="EMBL" id="JAKIKP010000005">
    <property type="protein sequence ID" value="MCL1142775.1"/>
    <property type="molecule type" value="Genomic_DNA"/>
</dbReference>
<reference evidence="2" key="1">
    <citation type="submission" date="2022-01" db="EMBL/GenBank/DDBJ databases">
        <title>Whole genome-based taxonomy of the Shewanellaceae.</title>
        <authorList>
            <person name="Martin-Rodriguez A.J."/>
        </authorList>
    </citation>
    <scope>NUCLEOTIDE SEQUENCE</scope>
    <source>
        <strain evidence="2">DSM 16422</strain>
    </source>
</reference>
<evidence type="ECO:0000313" key="3">
    <source>
        <dbReference type="Proteomes" id="UP001139333"/>
    </source>
</evidence>
<dbReference type="Proteomes" id="UP001139333">
    <property type="component" value="Unassembled WGS sequence"/>
</dbReference>
<feature type="domain" description="DUF4145" evidence="1">
    <location>
        <begin position="22"/>
        <end position="102"/>
    </location>
</feature>
<dbReference type="InterPro" id="IPR006597">
    <property type="entry name" value="Sel1-like"/>
</dbReference>
<name>A0A9X2CLN7_9GAMM</name>
<dbReference type="SUPFAM" id="SSF81901">
    <property type="entry name" value="HCP-like"/>
    <property type="match status" value="1"/>
</dbReference>
<dbReference type="AlphaFoldDB" id="A0A9X2CLN7"/>
<evidence type="ECO:0000259" key="1">
    <source>
        <dbReference type="Pfam" id="PF13643"/>
    </source>
</evidence>
<sequence length="494" mass="54948">MITDTELVEQFSDLLGDDYASAKSYVRDIPTQALVYVRSFTHKLASVIADKHQLSFTSANLYDRIEQLNQRRLIEVSAIRAMHKLRADGNRGAHPEKYHLTQNQLVTIAEKSIRQIISLVTQLYPAVHGSPVPENKFIEFDSFAGRDLCYRAMMHNDHHAQYLVAMSLKAQALMAQEQVSATQLDSDKPQDTTQAQAEVKRLFAQAAYWFAQAAPYEMAALYEHGVSQLHGYAATDSKEELSAQGEALIAKAADNDVIEAKALLGYFYLVGSQVFEVDLEKAKTLLTQAAEAENIEAMSNLGVLYYQTQQHEQALAWMQKAAKSGYPQSQYHLALLLAEADSEFNGIELAATATIPSPTTDLLEQSQYWMQEAASQGQLEAMLHCASQILHDDNATKEQLQLAEHYLYEVIKYGHDVTAMIELSVALADGILGRIDVVQAAYLLQQAKLHATDVQLQVIAPLWQSLLMQIDNVMALSPSEEQWAALAQAKTILS</sequence>
<dbReference type="InterPro" id="IPR025285">
    <property type="entry name" value="DUF4145"/>
</dbReference>
<dbReference type="PANTHER" id="PTHR11102:SF160">
    <property type="entry name" value="ERAD-ASSOCIATED E3 UBIQUITIN-PROTEIN LIGASE COMPONENT HRD3"/>
    <property type="match status" value="1"/>
</dbReference>
<dbReference type="InterPro" id="IPR011990">
    <property type="entry name" value="TPR-like_helical_dom_sf"/>
</dbReference>
<organism evidence="2 3">
    <name type="scientific">Shewanella gaetbuli</name>
    <dbReference type="NCBI Taxonomy" id="220752"/>
    <lineage>
        <taxon>Bacteria</taxon>
        <taxon>Pseudomonadati</taxon>
        <taxon>Pseudomonadota</taxon>
        <taxon>Gammaproteobacteria</taxon>
        <taxon>Alteromonadales</taxon>
        <taxon>Shewanellaceae</taxon>
        <taxon>Shewanella</taxon>
    </lineage>
</organism>
<comment type="caution">
    <text evidence="2">The sequence shown here is derived from an EMBL/GenBank/DDBJ whole genome shotgun (WGS) entry which is preliminary data.</text>
</comment>
<dbReference type="SMART" id="SM00671">
    <property type="entry name" value="SEL1"/>
    <property type="match status" value="2"/>
</dbReference>
<dbReference type="RefSeq" id="WP_248995458.1">
    <property type="nucleotide sequence ID" value="NZ_JAKIKP010000005.1"/>
</dbReference>
<keyword evidence="3" id="KW-1185">Reference proteome</keyword>
<dbReference type="Gene3D" id="1.25.40.10">
    <property type="entry name" value="Tetratricopeptide repeat domain"/>
    <property type="match status" value="2"/>
</dbReference>
<dbReference type="Pfam" id="PF13643">
    <property type="entry name" value="DUF4145"/>
    <property type="match status" value="1"/>
</dbReference>